<protein>
    <submittedName>
        <fullName evidence="1">Uncharacterized protein</fullName>
    </submittedName>
</protein>
<reference evidence="1 2" key="1">
    <citation type="submission" date="2016-11" db="EMBL/GenBank/DDBJ databases">
        <title>Characterization of two novel podoviruses, vB_AbaP_AS11 and vB_AbaP_AS12, infecting clinical multidrug-resistant Acinetobacter baumannii strains.</title>
        <authorList>
            <person name="Popova A.V."/>
            <person name="Lavysh D.G."/>
            <person name="Klimuk E.I."/>
            <person name="Bogun A.G."/>
            <person name="Goncharov A.E."/>
        </authorList>
    </citation>
    <scope>NUCLEOTIDE SEQUENCE [LARGE SCALE GENOMIC DNA]</scope>
</reference>
<dbReference type="EMBL" id="KY268295">
    <property type="protein sequence ID" value="APW79789.1"/>
    <property type="molecule type" value="Genomic_DNA"/>
</dbReference>
<name>A0A218KRC1_9CAUD</name>
<proteinExistence type="predicted"/>
<evidence type="ECO:0000313" key="1">
    <source>
        <dbReference type="EMBL" id="APW79789.1"/>
    </source>
</evidence>
<organism evidence="1 2">
    <name type="scientific">Acinetobacter phage vB_AbaP_AS12</name>
    <dbReference type="NCBI Taxonomy" id="1932885"/>
    <lineage>
        <taxon>Viruses</taxon>
        <taxon>Duplodnaviria</taxon>
        <taxon>Heunggongvirae</taxon>
        <taxon>Uroviricota</taxon>
        <taxon>Caudoviricetes</taxon>
        <taxon>Autographivirales</taxon>
        <taxon>Autoscriptoviridae</taxon>
        <taxon>Beijerinckvirinae</taxon>
        <taxon>Friunavirus</taxon>
        <taxon>Friunavirus AS12</taxon>
    </lineage>
</organism>
<keyword evidence="2" id="KW-1185">Reference proteome</keyword>
<gene>
    <name evidence="1" type="ORF">AS12_gp01</name>
</gene>
<evidence type="ECO:0000313" key="2">
    <source>
        <dbReference type="Proteomes" id="UP000226288"/>
    </source>
</evidence>
<dbReference type="Proteomes" id="UP000226288">
    <property type="component" value="Segment"/>
</dbReference>
<accession>A0A218KRC1</accession>
<sequence length="52" mass="5984">MNTDRKTELYIEIGRLVRSIASCTNKDCEACANAYKLKDQYNKELNELRVSA</sequence>